<accession>A0A8J1T4N0</accession>
<dbReference type="AlphaFoldDB" id="A0A8J1T4N0"/>
<reference evidence="1" key="1">
    <citation type="submission" date="2022-03" db="EMBL/GenBank/DDBJ databases">
        <authorList>
            <person name="Martin C."/>
        </authorList>
    </citation>
    <scope>NUCLEOTIDE SEQUENCE</scope>
</reference>
<dbReference type="InterPro" id="IPR009030">
    <property type="entry name" value="Growth_fac_rcpt_cys_sf"/>
</dbReference>
<proteinExistence type="predicted"/>
<dbReference type="EMBL" id="CAIIXF020000005">
    <property type="protein sequence ID" value="CAH1785190.1"/>
    <property type="molecule type" value="Genomic_DNA"/>
</dbReference>
<evidence type="ECO:0000313" key="1">
    <source>
        <dbReference type="EMBL" id="CAH1785190.1"/>
    </source>
</evidence>
<comment type="caution">
    <text evidence="1">The sequence shown here is derived from an EMBL/GenBank/DDBJ whole genome shotgun (WGS) entry which is preliminary data.</text>
</comment>
<keyword evidence="2" id="KW-1185">Reference proteome</keyword>
<evidence type="ECO:0000313" key="2">
    <source>
        <dbReference type="Proteomes" id="UP000749559"/>
    </source>
</evidence>
<dbReference type="Proteomes" id="UP000749559">
    <property type="component" value="Unassembled WGS sequence"/>
</dbReference>
<dbReference type="SUPFAM" id="SSF57184">
    <property type="entry name" value="Growth factor receptor domain"/>
    <property type="match status" value="1"/>
</dbReference>
<sequence length="140" mass="16135">MLKQTLGSAIFLFCLAFNLSNALTCAPCENEDLEECEPLEELKSHCEPKMGVWCDCCDRCALKEGRACNTYEVGCESHLDCVDIKGTGMIKNEIKWHDFRFKGKCTDLQKEGLRKFTDRYGRQWIEGSQLYRKPPNPWLN</sequence>
<name>A0A8J1T4N0_OWEFU</name>
<gene>
    <name evidence="1" type="ORF">OFUS_LOCUS11288</name>
</gene>
<organism evidence="1 2">
    <name type="scientific">Owenia fusiformis</name>
    <name type="common">Polychaete worm</name>
    <dbReference type="NCBI Taxonomy" id="6347"/>
    <lineage>
        <taxon>Eukaryota</taxon>
        <taxon>Metazoa</taxon>
        <taxon>Spiralia</taxon>
        <taxon>Lophotrochozoa</taxon>
        <taxon>Annelida</taxon>
        <taxon>Polychaeta</taxon>
        <taxon>Sedentaria</taxon>
        <taxon>Canalipalpata</taxon>
        <taxon>Sabellida</taxon>
        <taxon>Oweniida</taxon>
        <taxon>Oweniidae</taxon>
        <taxon>Owenia</taxon>
    </lineage>
</organism>
<protein>
    <submittedName>
        <fullName evidence="1">Uncharacterized protein</fullName>
    </submittedName>
</protein>